<keyword evidence="3" id="KW-1185">Reference proteome</keyword>
<proteinExistence type="predicted"/>
<protein>
    <recommendedName>
        <fullName evidence="1">AraC effector-binding domain-containing protein</fullName>
    </recommendedName>
</protein>
<sequence>MAEQTSIHDLMQVTTVTVGPIRLVGLRGIELEDQHSLFQQMKQRKSEIQSRMNDHEYLVILPRVVPFVALEVTGSDAVPHGMVSQDIPEERYAVFRFEEKFIGKFWGSICSNENQLKYNIDLSKPRFEIFLPDLQPEGITEWYIPLKNGA</sequence>
<comment type="caution">
    <text evidence="2">The sequence shown here is derived from an EMBL/GenBank/DDBJ whole genome shotgun (WGS) entry which is preliminary data.</text>
</comment>
<evidence type="ECO:0000313" key="3">
    <source>
        <dbReference type="Proteomes" id="UP000730618"/>
    </source>
</evidence>
<gene>
    <name evidence="2" type="ORF">PAECIP111802_03672</name>
</gene>
<dbReference type="InterPro" id="IPR029442">
    <property type="entry name" value="GyrI-like"/>
</dbReference>
<evidence type="ECO:0000313" key="2">
    <source>
        <dbReference type="EMBL" id="CAG7646157.1"/>
    </source>
</evidence>
<dbReference type="InterPro" id="IPR010499">
    <property type="entry name" value="AraC_E-bd"/>
</dbReference>
<name>A0ABN7TQC8_9BACL</name>
<accession>A0ABN7TQC8</accession>
<dbReference type="EMBL" id="CAJVCE010000010">
    <property type="protein sequence ID" value="CAG7646157.1"/>
    <property type="molecule type" value="Genomic_DNA"/>
</dbReference>
<dbReference type="Pfam" id="PF06445">
    <property type="entry name" value="GyrI-like"/>
    <property type="match status" value="1"/>
</dbReference>
<evidence type="ECO:0000259" key="1">
    <source>
        <dbReference type="SMART" id="SM00871"/>
    </source>
</evidence>
<dbReference type="Proteomes" id="UP000730618">
    <property type="component" value="Unassembled WGS sequence"/>
</dbReference>
<dbReference type="RefSeq" id="WP_218099977.1">
    <property type="nucleotide sequence ID" value="NZ_CAJVCE010000010.1"/>
</dbReference>
<feature type="domain" description="AraC effector-binding" evidence="1">
    <location>
        <begin position="11"/>
        <end position="147"/>
    </location>
</feature>
<reference evidence="2 3" key="1">
    <citation type="submission" date="2021-06" db="EMBL/GenBank/DDBJ databases">
        <authorList>
            <person name="Criscuolo A."/>
        </authorList>
    </citation>
    <scope>NUCLEOTIDE SEQUENCE [LARGE SCALE GENOMIC DNA]</scope>
    <source>
        <strain evidence="3">CIP 111802</strain>
    </source>
</reference>
<organism evidence="2 3">
    <name type="scientific">Paenibacillus allorhizosphaerae</name>
    <dbReference type="NCBI Taxonomy" id="2849866"/>
    <lineage>
        <taxon>Bacteria</taxon>
        <taxon>Bacillati</taxon>
        <taxon>Bacillota</taxon>
        <taxon>Bacilli</taxon>
        <taxon>Bacillales</taxon>
        <taxon>Paenibacillaceae</taxon>
        <taxon>Paenibacillus</taxon>
    </lineage>
</organism>
<dbReference type="SMART" id="SM00871">
    <property type="entry name" value="AraC_E_bind"/>
    <property type="match status" value="1"/>
</dbReference>